<comment type="caution">
    <text evidence="2">The sequence shown here is derived from an EMBL/GenBank/DDBJ whole genome shotgun (WGS) entry which is preliminary data.</text>
</comment>
<evidence type="ECO:0000313" key="3">
    <source>
        <dbReference type="Proteomes" id="UP000620124"/>
    </source>
</evidence>
<feature type="compositionally biased region" description="Low complexity" evidence="1">
    <location>
        <begin position="50"/>
        <end position="73"/>
    </location>
</feature>
<evidence type="ECO:0000313" key="2">
    <source>
        <dbReference type="EMBL" id="KAF7369574.1"/>
    </source>
</evidence>
<keyword evidence="3" id="KW-1185">Reference proteome</keyword>
<reference evidence="2" key="1">
    <citation type="submission" date="2020-05" db="EMBL/GenBank/DDBJ databases">
        <title>Mycena genomes resolve the evolution of fungal bioluminescence.</title>
        <authorList>
            <person name="Tsai I.J."/>
        </authorList>
    </citation>
    <scope>NUCLEOTIDE SEQUENCE</scope>
    <source>
        <strain evidence="2">CCC161011</strain>
    </source>
</reference>
<feature type="region of interest" description="Disordered" evidence="1">
    <location>
        <begin position="21"/>
        <end position="85"/>
    </location>
</feature>
<sequence length="240" mass="26594">MPTTSERQLLLRAVFLQAERDLDDYMDEERLDDNDDMDVDRPSISDDDSSATSDTSSTSSESSSSSSDSSDSDAPMPSWAADISDDDEDEVYAARMSANGELLQAIADTRVLNPHKVAKASQLHLVRVKSEHSVGYVKGRFRSLSGLRQQIDDSLDHERALAWVKACLIIHTLVGFIEQGQEDWEFMDELLEEGLRAAPAPAVVETEASSARRNTRGQQKRTELKAKLFASGVAEDRELE</sequence>
<dbReference type="Proteomes" id="UP000620124">
    <property type="component" value="Unassembled WGS sequence"/>
</dbReference>
<dbReference type="GO" id="GO:0004519">
    <property type="term" value="F:endonuclease activity"/>
    <property type="evidence" value="ECO:0007669"/>
    <property type="project" value="UniProtKB-KW"/>
</dbReference>
<feature type="region of interest" description="Disordered" evidence="1">
    <location>
        <begin position="202"/>
        <end position="222"/>
    </location>
</feature>
<dbReference type="AlphaFoldDB" id="A0A8H6Z314"/>
<organism evidence="2 3">
    <name type="scientific">Mycena venus</name>
    <dbReference type="NCBI Taxonomy" id="2733690"/>
    <lineage>
        <taxon>Eukaryota</taxon>
        <taxon>Fungi</taxon>
        <taxon>Dikarya</taxon>
        <taxon>Basidiomycota</taxon>
        <taxon>Agaricomycotina</taxon>
        <taxon>Agaricomycetes</taxon>
        <taxon>Agaricomycetidae</taxon>
        <taxon>Agaricales</taxon>
        <taxon>Marasmiineae</taxon>
        <taxon>Mycenaceae</taxon>
        <taxon>Mycena</taxon>
    </lineage>
</organism>
<name>A0A8H6Z314_9AGAR</name>
<dbReference type="EMBL" id="JACAZI010000002">
    <property type="protein sequence ID" value="KAF7369574.1"/>
    <property type="molecule type" value="Genomic_DNA"/>
</dbReference>
<gene>
    <name evidence="2" type="ORF">MVEN_00287800</name>
</gene>
<feature type="compositionally biased region" description="Acidic residues" evidence="1">
    <location>
        <begin position="21"/>
        <end position="38"/>
    </location>
</feature>
<keyword evidence="2" id="KW-0540">Nuclease</keyword>
<proteinExistence type="predicted"/>
<accession>A0A8H6Z314</accession>
<dbReference type="OrthoDB" id="2649667at2759"/>
<protein>
    <submittedName>
        <fullName evidence="2">DDE family endonuclease</fullName>
    </submittedName>
</protein>
<keyword evidence="2" id="KW-0255">Endonuclease</keyword>
<keyword evidence="2" id="KW-0378">Hydrolase</keyword>
<evidence type="ECO:0000256" key="1">
    <source>
        <dbReference type="SAM" id="MobiDB-lite"/>
    </source>
</evidence>